<gene>
    <name evidence="1" type="ORF">ACI1P1_28465</name>
</gene>
<dbReference type="EC" id="3.1.3.-" evidence="1"/>
<accession>A0ACC7P9H2</accession>
<keyword evidence="1" id="KW-0378">Hydrolase</keyword>
<dbReference type="Proteomes" id="UP001631969">
    <property type="component" value="Unassembled WGS sequence"/>
</dbReference>
<protein>
    <submittedName>
        <fullName evidence="1">HAD family hydrolase</fullName>
        <ecNumber evidence="1">3.1.3.-</ecNumber>
    </submittedName>
</protein>
<keyword evidence="2" id="KW-1185">Reference proteome</keyword>
<evidence type="ECO:0000313" key="2">
    <source>
        <dbReference type="Proteomes" id="UP001631969"/>
    </source>
</evidence>
<sequence length="254" mass="28663">MHKASFTPERIKVVFFDVNETLLDPANSFKQAFRSVWEDFSGRLSRGEDTADWQDIWTSFQAEQKALRPPGGRRDFWSEQVKRNPAALAATLKKHGLSLGDTALEGFFGKVAEAQERSPVLFPGTDKALSALSQKYRLGVISNGIQTKQTARLRAAGQLPPIREENMFFSGALGSRKPDPLIFRHALERMGVRPNQAVMVGNSWTKDVLGAVHVHMNAVWFRSGRKQKHFRRKVGNTRIDVVENMEELLALFEL</sequence>
<proteinExistence type="predicted"/>
<reference evidence="1" key="1">
    <citation type="submission" date="2024-12" db="EMBL/GenBank/DDBJ databases">
        <authorList>
            <person name="Wu N."/>
        </authorList>
    </citation>
    <scope>NUCLEOTIDE SEQUENCE</scope>
    <source>
        <strain evidence="1">P15</strain>
    </source>
</reference>
<dbReference type="EMBL" id="JBJURJ010000027">
    <property type="protein sequence ID" value="MFM9332234.1"/>
    <property type="molecule type" value="Genomic_DNA"/>
</dbReference>
<comment type="caution">
    <text evidence="1">The sequence shown here is derived from an EMBL/GenBank/DDBJ whole genome shotgun (WGS) entry which is preliminary data.</text>
</comment>
<name>A0ACC7P9H2_9BACL</name>
<organism evidence="1 2">
    <name type="scientific">Paenibacillus mesotrionivorans</name>
    <dbReference type="NCBI Taxonomy" id="3160968"/>
    <lineage>
        <taxon>Bacteria</taxon>
        <taxon>Bacillati</taxon>
        <taxon>Bacillota</taxon>
        <taxon>Bacilli</taxon>
        <taxon>Bacillales</taxon>
        <taxon>Paenibacillaceae</taxon>
        <taxon>Paenibacillus</taxon>
    </lineage>
</organism>
<evidence type="ECO:0000313" key="1">
    <source>
        <dbReference type="EMBL" id="MFM9332234.1"/>
    </source>
</evidence>